<name>A0ACA9NLF1_9GLOM</name>
<gene>
    <name evidence="1" type="ORF">ACOLOM_LOCUS8645</name>
</gene>
<dbReference type="Proteomes" id="UP000789525">
    <property type="component" value="Unassembled WGS sequence"/>
</dbReference>
<evidence type="ECO:0000313" key="1">
    <source>
        <dbReference type="EMBL" id="CAG8662555.1"/>
    </source>
</evidence>
<keyword evidence="2" id="KW-1185">Reference proteome</keyword>
<proteinExistence type="predicted"/>
<organism evidence="1 2">
    <name type="scientific">Acaulospora colombiana</name>
    <dbReference type="NCBI Taxonomy" id="27376"/>
    <lineage>
        <taxon>Eukaryota</taxon>
        <taxon>Fungi</taxon>
        <taxon>Fungi incertae sedis</taxon>
        <taxon>Mucoromycota</taxon>
        <taxon>Glomeromycotina</taxon>
        <taxon>Glomeromycetes</taxon>
        <taxon>Diversisporales</taxon>
        <taxon>Acaulosporaceae</taxon>
        <taxon>Acaulospora</taxon>
    </lineage>
</organism>
<reference evidence="1" key="1">
    <citation type="submission" date="2021-06" db="EMBL/GenBank/DDBJ databases">
        <authorList>
            <person name="Kallberg Y."/>
            <person name="Tangrot J."/>
            <person name="Rosling A."/>
        </authorList>
    </citation>
    <scope>NUCLEOTIDE SEQUENCE</scope>
    <source>
        <strain evidence="1">CL356</strain>
    </source>
</reference>
<accession>A0ACA9NLF1</accession>
<evidence type="ECO:0000313" key="2">
    <source>
        <dbReference type="Proteomes" id="UP000789525"/>
    </source>
</evidence>
<sequence length="212" mass="23679">MALSIIKVANWKKKWEGKLQSTTESYLKKTEKGKKWSLVALSFTVVCREALESVVFMAGIGVNKPATSLPIPIILGILSGFFVGWVILRGSHKISLNIFLITTTTFMLFIAAGLFSTAIDEFQDATNNSGTVLWTLNCCDPDTETFWETMHGLFGWDNKSTVGTFCGYFSYWIVVICAIIFIYRRGEKDAKEVKVDDLESNEKSASEVADKE</sequence>
<protein>
    <submittedName>
        <fullName evidence="1">5716_t:CDS:1</fullName>
    </submittedName>
</protein>
<dbReference type="EMBL" id="CAJVPT010022914">
    <property type="protein sequence ID" value="CAG8662555.1"/>
    <property type="molecule type" value="Genomic_DNA"/>
</dbReference>
<comment type="caution">
    <text evidence="1">The sequence shown here is derived from an EMBL/GenBank/DDBJ whole genome shotgun (WGS) entry which is preliminary data.</text>
</comment>